<keyword evidence="3" id="KW-1185">Reference proteome</keyword>
<dbReference type="Proteomes" id="UP000326565">
    <property type="component" value="Unassembled WGS sequence"/>
</dbReference>
<proteinExistence type="predicted"/>
<dbReference type="AlphaFoldDB" id="A0A5N5WQ33"/>
<dbReference type="OrthoDB" id="427456at2759"/>
<reference evidence="2 3" key="1">
    <citation type="submission" date="2019-04" db="EMBL/GenBank/DDBJ databases">
        <title>Friends and foes A comparative genomics study of 23 Aspergillus species from section Flavi.</title>
        <authorList>
            <consortium name="DOE Joint Genome Institute"/>
            <person name="Kjaerbolling I."/>
            <person name="Vesth T."/>
            <person name="Frisvad J.C."/>
            <person name="Nybo J.L."/>
            <person name="Theobald S."/>
            <person name="Kildgaard S."/>
            <person name="Isbrandt T."/>
            <person name="Kuo A."/>
            <person name="Sato A."/>
            <person name="Lyhne E.K."/>
            <person name="Kogle M.E."/>
            <person name="Wiebenga A."/>
            <person name="Kun R.S."/>
            <person name="Lubbers R.J."/>
            <person name="Makela M.R."/>
            <person name="Barry K."/>
            <person name="Chovatia M."/>
            <person name="Clum A."/>
            <person name="Daum C."/>
            <person name="Haridas S."/>
            <person name="He G."/>
            <person name="LaButti K."/>
            <person name="Lipzen A."/>
            <person name="Mondo S."/>
            <person name="Riley R."/>
            <person name="Salamov A."/>
            <person name="Simmons B.A."/>
            <person name="Magnuson J.K."/>
            <person name="Henrissat B."/>
            <person name="Mortensen U.H."/>
            <person name="Larsen T.O."/>
            <person name="Devries R.P."/>
            <person name="Grigoriev I.V."/>
            <person name="Machida M."/>
            <person name="Baker S.E."/>
            <person name="Andersen M.R."/>
        </authorList>
    </citation>
    <scope>NUCLEOTIDE SEQUENCE [LARGE SCALE GENOMIC DNA]</scope>
    <source>
        <strain evidence="2 3">CBS 151.66</strain>
    </source>
</reference>
<name>A0A5N5WQ33_9EURO</name>
<accession>A0A5N5WQ33</accession>
<evidence type="ECO:0000256" key="1">
    <source>
        <dbReference type="SAM" id="Coils"/>
    </source>
</evidence>
<organism evidence="2 3">
    <name type="scientific">Aspergillus leporis</name>
    <dbReference type="NCBI Taxonomy" id="41062"/>
    <lineage>
        <taxon>Eukaryota</taxon>
        <taxon>Fungi</taxon>
        <taxon>Dikarya</taxon>
        <taxon>Ascomycota</taxon>
        <taxon>Pezizomycotina</taxon>
        <taxon>Eurotiomycetes</taxon>
        <taxon>Eurotiomycetidae</taxon>
        <taxon>Eurotiales</taxon>
        <taxon>Aspergillaceae</taxon>
        <taxon>Aspergillus</taxon>
        <taxon>Aspergillus subgen. Circumdati</taxon>
    </lineage>
</organism>
<protein>
    <submittedName>
        <fullName evidence="2">Uncharacterized protein</fullName>
    </submittedName>
</protein>
<sequence>MADRTPPDPERSEEAVVGVRADEDLGLYDPRQKPARVLATTSSNNINAIVQFNGFSAPFFTWRARCRASSPTANISPKRSRAPHHEVATVCPAVFILATRPLSRSATISGDVACSFTGFLIELRVSKAALFPRSRRLGSRPAGTRDRRLGIFMSLHAGINGRGIQFWHGVGSTFYFIRPRLWSVLLCKPPMAQFIPREANILVSYFSSKFHISDSLVIVVAFGVDVGLHGLVEELGPLVVVLRLRRLFKIIEELESTNQDTLEEYEHEIERLRQENTHLRQRLNAASGSTDPYELMVKSYDDLARPTADLDVELLCTYIK</sequence>
<keyword evidence="1" id="KW-0175">Coiled coil</keyword>
<dbReference type="EMBL" id="ML732347">
    <property type="protein sequence ID" value="KAB8069300.1"/>
    <property type="molecule type" value="Genomic_DNA"/>
</dbReference>
<feature type="coiled-coil region" evidence="1">
    <location>
        <begin position="244"/>
        <end position="289"/>
    </location>
</feature>
<evidence type="ECO:0000313" key="2">
    <source>
        <dbReference type="EMBL" id="KAB8069300.1"/>
    </source>
</evidence>
<evidence type="ECO:0000313" key="3">
    <source>
        <dbReference type="Proteomes" id="UP000326565"/>
    </source>
</evidence>
<gene>
    <name evidence="2" type="ORF">BDV29DRAFT_161564</name>
</gene>